<accession>U9TKK7</accession>
<organism evidence="1">
    <name type="scientific">Rhizophagus irregularis (strain DAOM 181602 / DAOM 197198 / MUCL 43194)</name>
    <name type="common">Arbuscular mycorrhizal fungus</name>
    <name type="synonym">Glomus intraradices</name>
    <dbReference type="NCBI Taxonomy" id="747089"/>
    <lineage>
        <taxon>Eukaryota</taxon>
        <taxon>Fungi</taxon>
        <taxon>Fungi incertae sedis</taxon>
        <taxon>Mucoromycota</taxon>
        <taxon>Glomeromycotina</taxon>
        <taxon>Glomeromycetes</taxon>
        <taxon>Glomerales</taxon>
        <taxon>Glomeraceae</taxon>
        <taxon>Rhizophagus</taxon>
    </lineage>
</organism>
<gene>
    <name evidence="1" type="ORF">GLOINDRAFT_349013</name>
</gene>
<protein>
    <submittedName>
        <fullName evidence="1">Uncharacterized protein</fullName>
    </submittedName>
</protein>
<feature type="non-terminal residue" evidence="1">
    <location>
        <position position="61"/>
    </location>
</feature>
<name>U9TKK7_RHIID</name>
<evidence type="ECO:0000313" key="1">
    <source>
        <dbReference type="EMBL" id="ESA08670.1"/>
    </source>
</evidence>
<sequence>MKLVSYNKGNKNFFKIDNIACTKHNSGHIPCIGVLEGTGYYRTSTIDFSVLMQYIYLIHFD</sequence>
<dbReference type="AlphaFoldDB" id="U9TKK7"/>
<reference evidence="1" key="1">
    <citation type="submission" date="2013-07" db="EMBL/GenBank/DDBJ databases">
        <title>The genome of an arbuscular mycorrhizal fungus provides insights into the evolution of the oldest plant symbiosis.</title>
        <authorList>
            <consortium name="DOE Joint Genome Institute"/>
            <person name="Tisserant E."/>
            <person name="Malbreil M."/>
            <person name="Kuo A."/>
            <person name="Kohler A."/>
            <person name="Symeonidi A."/>
            <person name="Balestrini R."/>
            <person name="Charron P."/>
            <person name="Duensing N."/>
            <person name="Frei-dit-Frey N."/>
            <person name="Gianinazzi-Pearson V."/>
            <person name="Gilbert B."/>
            <person name="Handa Y."/>
            <person name="Hijri M."/>
            <person name="Kaul R."/>
            <person name="Kawaguchi M."/>
            <person name="Krajinski F."/>
            <person name="Lammers P."/>
            <person name="Lapierre D."/>
            <person name="Masclaux F.G."/>
            <person name="Murat C."/>
            <person name="Morin E."/>
            <person name="Ndikumana S."/>
            <person name="Pagni M."/>
            <person name="Petitpierre D."/>
            <person name="Requena N."/>
            <person name="Rosikiewicz P."/>
            <person name="Riley R."/>
            <person name="Saito K."/>
            <person name="San Clemente H."/>
            <person name="Shapiro H."/>
            <person name="van Tuinen D."/>
            <person name="Becard G."/>
            <person name="Bonfante P."/>
            <person name="Paszkowski U."/>
            <person name="Shachar-Hill Y."/>
            <person name="Young J.P."/>
            <person name="Sanders I.R."/>
            <person name="Henrissat B."/>
            <person name="Rensing S.A."/>
            <person name="Grigoriev I.V."/>
            <person name="Corradi N."/>
            <person name="Roux C."/>
            <person name="Martin F."/>
        </authorList>
    </citation>
    <scope>NUCLEOTIDE SEQUENCE</scope>
    <source>
        <strain evidence="1">DAOM 197198</strain>
    </source>
</reference>
<dbReference type="EMBL" id="KI288937">
    <property type="protein sequence ID" value="ESA08670.1"/>
    <property type="molecule type" value="Genomic_DNA"/>
</dbReference>
<proteinExistence type="predicted"/>
<dbReference type="HOGENOM" id="CLU_2929152_0_0_1"/>